<dbReference type="Gene3D" id="3.60.15.10">
    <property type="entry name" value="Ribonuclease Z/Hydroxyacylglutathione hydrolase-like"/>
    <property type="match status" value="1"/>
</dbReference>
<evidence type="ECO:0000256" key="5">
    <source>
        <dbReference type="SAM" id="Coils"/>
    </source>
</evidence>
<dbReference type="InterPro" id="IPR038189">
    <property type="entry name" value="Cdc37_Hsp90-bd_sf"/>
</dbReference>
<feature type="region of interest" description="Disordered" evidence="6">
    <location>
        <begin position="1095"/>
        <end position="1120"/>
    </location>
</feature>
<gene>
    <name evidence="11" type="ORF">DDE83_008172</name>
</gene>
<evidence type="ECO:0000259" key="7">
    <source>
        <dbReference type="SMART" id="SM01027"/>
    </source>
</evidence>
<comment type="subcellular location">
    <subcellularLocation>
        <location evidence="1 4">Nucleus</location>
    </subcellularLocation>
</comment>
<dbReference type="SMART" id="SM01070">
    <property type="entry name" value="CDC37_M"/>
    <property type="match status" value="1"/>
</dbReference>
<dbReference type="Pfam" id="PF16661">
    <property type="entry name" value="Lactamase_B_6"/>
    <property type="match status" value="1"/>
</dbReference>
<feature type="region of interest" description="Disordered" evidence="6">
    <location>
        <begin position="819"/>
        <end position="839"/>
    </location>
</feature>
<dbReference type="InterPro" id="IPR013855">
    <property type="entry name" value="Cdc37_N_dom"/>
</dbReference>
<dbReference type="PANTHER" id="PTHR45922">
    <property type="entry name" value="CLEAVAGE AND POLYADENYLATION SPECIFICITY FACTOR SUBUNIT 2"/>
    <property type="match status" value="1"/>
</dbReference>
<dbReference type="SUPFAM" id="SSF56281">
    <property type="entry name" value="Metallo-hydrolase/oxidoreductase"/>
    <property type="match status" value="1"/>
</dbReference>
<feature type="region of interest" description="Disordered" evidence="6">
    <location>
        <begin position="599"/>
        <end position="688"/>
    </location>
</feature>
<dbReference type="InterPro" id="IPR013874">
    <property type="entry name" value="Cdc37_Hsp90-bd"/>
</dbReference>
<dbReference type="InterPro" id="IPR013873">
    <property type="entry name" value="Cdc37_C"/>
</dbReference>
<comment type="similarity">
    <text evidence="4">Belongs to the metallo-beta-lactamase superfamily. RNA-metabolizing metallo-beta-lactamase-like family. CPSF2/YSH1 subfamily.</text>
</comment>
<feature type="compositionally biased region" description="Polar residues" evidence="6">
    <location>
        <begin position="1221"/>
        <end position="1240"/>
    </location>
</feature>
<feature type="domain" description="Cdc37 N-terminal" evidence="10">
    <location>
        <begin position="997"/>
        <end position="1194"/>
    </location>
</feature>
<dbReference type="InterPro" id="IPR022712">
    <property type="entry name" value="Beta_Casp"/>
</dbReference>
<evidence type="ECO:0000256" key="4">
    <source>
        <dbReference type="RuleBase" id="RU365006"/>
    </source>
</evidence>
<name>A0A364MU12_STELY</name>
<feature type="compositionally biased region" description="Polar residues" evidence="6">
    <location>
        <begin position="644"/>
        <end position="655"/>
    </location>
</feature>
<feature type="compositionally biased region" description="Basic and acidic residues" evidence="6">
    <location>
        <begin position="623"/>
        <end position="642"/>
    </location>
</feature>
<dbReference type="EMBL" id="QGDH01000175">
    <property type="protein sequence ID" value="RAR03623.1"/>
    <property type="molecule type" value="Genomic_DNA"/>
</dbReference>
<keyword evidence="2 4" id="KW-0507">mRNA processing</keyword>
<dbReference type="InterPro" id="IPR011108">
    <property type="entry name" value="RMMBL"/>
</dbReference>
<dbReference type="InterPro" id="IPR025069">
    <property type="entry name" value="Cpsf2_C"/>
</dbReference>
<dbReference type="GO" id="GO:0005847">
    <property type="term" value="C:mRNA cleavage and polyadenylation specificity factor complex"/>
    <property type="evidence" value="ECO:0007669"/>
    <property type="project" value="InterPro"/>
</dbReference>
<dbReference type="SUPFAM" id="SSF101391">
    <property type="entry name" value="Hsp90 co-chaperone CDC37"/>
    <property type="match status" value="1"/>
</dbReference>
<dbReference type="GO" id="GO:0019901">
    <property type="term" value="F:protein kinase binding"/>
    <property type="evidence" value="ECO:0007669"/>
    <property type="project" value="InterPro"/>
</dbReference>
<comment type="caution">
    <text evidence="11">The sequence shown here is derived from an EMBL/GenBank/DDBJ whole genome shotgun (WGS) entry which is preliminary data.</text>
</comment>
<feature type="region of interest" description="Disordered" evidence="6">
    <location>
        <begin position="500"/>
        <end position="539"/>
    </location>
</feature>
<dbReference type="SMART" id="SM01069">
    <property type="entry name" value="CDC37_C"/>
    <property type="match status" value="1"/>
</dbReference>
<feature type="compositionally biased region" description="Basic and acidic residues" evidence="6">
    <location>
        <begin position="1110"/>
        <end position="1119"/>
    </location>
</feature>
<evidence type="ECO:0000259" key="8">
    <source>
        <dbReference type="SMART" id="SM01069"/>
    </source>
</evidence>
<dbReference type="Pfam" id="PF13299">
    <property type="entry name" value="CPSF100_C"/>
    <property type="match status" value="1"/>
</dbReference>
<dbReference type="Pfam" id="PF08565">
    <property type="entry name" value="CDC37_M"/>
    <property type="match status" value="1"/>
</dbReference>
<organism evidence="11 12">
    <name type="scientific">Stemphylium lycopersici</name>
    <name type="common">Tomato gray leaf spot disease fungus</name>
    <name type="synonym">Thyrospora lycopersici</name>
    <dbReference type="NCBI Taxonomy" id="183478"/>
    <lineage>
        <taxon>Eukaryota</taxon>
        <taxon>Fungi</taxon>
        <taxon>Dikarya</taxon>
        <taxon>Ascomycota</taxon>
        <taxon>Pezizomycotina</taxon>
        <taxon>Dothideomycetes</taxon>
        <taxon>Pleosporomycetidae</taxon>
        <taxon>Pleosporales</taxon>
        <taxon>Pleosporineae</taxon>
        <taxon>Pleosporaceae</taxon>
        <taxon>Stemphylium</taxon>
    </lineage>
</organism>
<keyword evidence="5" id="KW-0175">Coiled coil</keyword>
<feature type="region of interest" description="Disordered" evidence="6">
    <location>
        <begin position="1202"/>
        <end position="1242"/>
    </location>
</feature>
<dbReference type="PANTHER" id="PTHR45922:SF1">
    <property type="entry name" value="CLEAVAGE AND POLYADENYLATION SPECIFICITY FACTOR SUBUNIT 2"/>
    <property type="match status" value="1"/>
</dbReference>
<sequence length="1508" mass="166801">MFNFTPLLGAQSSSPASQSLLEFDGGIQILIDVGWDEDFSVEQLKEIERHVPTLSFILLTHATTAHLGAYVHCCKNFPLFTRIPVYATNPVISLGRTLLQDLYESTPLASSIIPTEALNESAYSFSSALKGGKNPNILLQAPTAQEIADYFARINPLRYSQPHQPIPSPHSPPLNGLTITAYSAGHTLGGSIWHIQHGMESVVYAVDWNQAREHVLSGAAWLGGPGTGGSEVLEQLRRPTALICSSRNTNMVKVARSPNKRDEALLEMIRDTVANGGTVLIPSDSSARILELAYLLEETWQRETSEEGSNSPLANAKVFLASRTGGATMRYVRSMLEWMEEGIVKEFEASAADQDRRNRGGKEEDRARVPFDFKHITLLERKTRVARMLSAAGPRVILASDATLEWGFSKDALRSLASDEKNLVILTERAGELGSQKKGLGRYLWDLWNQRNASPGQDAPSTTIIDASGDQAPLDTIRAVALEGDEVPLYQQFLASQRQRQTTMGGDNATLLETSADVVDDRSSTESESSEGSGDGYRGKALNATVALQHARNKLGMTDAELGVNVLVRRKNVHDYEVQGKKGKERMFPFQAKKRRTDDFGDLIRPEDFARAEEEDNTAGEALRGEGAKKENAVGQKRRWDDLVNNSDNVKANANQKRRKDREGREGEDEESDSEPEDDPDKVEGPSKVIIESETLEIRCRIAFVDFTGLHDRRTIQQLIPLIRPRKLIFVGGEHDETLELAEISRIALNANTDSANAIDVFTPTIGMMIDASVDTNAWSVKLSRSMVRNLRWQNVRGMGVVAITGRLAAASLEPEIKEEADTPAKKKARLDAPAIPVSSDKSNDTPILDVVPNNMATAVRSVAQPFHVGDLRLADLRKLMNANGMQAEFRGEGVLVINGTVAVRKTATGQIEIDGGAYGNLDPRNNDAATFSRVRRQIYEGLAVVAGVHVTSFAQNAAQLPSFRHLQIWAQEEHAPSMMKKDWERTTLTGWRGGPKYDALELSDDSDIEVHPNVDKKSFIRAKQAQIHQERDQRRHQIKTLKYERIINDGLTERVDRLLTALKSHKDRQAEGSGGNDDQLVFQAMMESMMDMKIDKDGGSDRPPPPPEGVHEHIKDKPTYPQMMASLVDAVKKDIDEQKSEEPRYTLFIQGLEREKERIQDLQGQLLAKLAELEKEDKKHITSDDLHEGFSYSNVKKAEEEKKKAASSSTVATKEPTVELLNNPQRPGATRTDTGQSSGADADIEEGTIAAASPEDNDDDITASPLAQSFAKIKAGDWYACLQFLMAHPEILAEKETDGLLVEAFNSELDGKPKHARQCVHQGLLLQYCRQLGGRQGVELFFKRIQMKDHQAGKMFNDDVDSTYHRIKTRAAEILKERAENPQGEGGGVEQIQLHAVDPNTQINISVPPKEPTSTDPEEREAEMQARQLFENFPPGLQRALESGKLDEVNKVLAKMSVDEAEEVVEKLGQGGMLSLEEGVIDATTEEGQRVMGEIEKNRAMPAAQQE</sequence>
<dbReference type="InterPro" id="IPR035639">
    <property type="entry name" value="CPSF2_MBL"/>
</dbReference>
<evidence type="ECO:0000313" key="12">
    <source>
        <dbReference type="Proteomes" id="UP000249619"/>
    </source>
</evidence>
<evidence type="ECO:0000313" key="11">
    <source>
        <dbReference type="EMBL" id="RAR03623.1"/>
    </source>
</evidence>
<evidence type="ECO:0000256" key="2">
    <source>
        <dbReference type="ARBA" id="ARBA00022664"/>
    </source>
</evidence>
<proteinExistence type="inferred from homology"/>
<dbReference type="SMART" id="SM01027">
    <property type="entry name" value="Beta-Casp"/>
    <property type="match status" value="1"/>
</dbReference>
<dbReference type="InterPro" id="IPR027075">
    <property type="entry name" value="CPSF2"/>
</dbReference>
<feature type="compositionally biased region" description="Acidic residues" evidence="6">
    <location>
        <begin position="666"/>
        <end position="681"/>
    </location>
</feature>
<feature type="domain" description="Cdc37 Hsp90 binding" evidence="9">
    <location>
        <begin position="1209"/>
        <end position="1387"/>
    </location>
</feature>
<accession>A0A364MU12</accession>
<keyword evidence="3 4" id="KW-0539">Nucleus</keyword>
<evidence type="ECO:0000256" key="3">
    <source>
        <dbReference type="ARBA" id="ARBA00023242"/>
    </source>
</evidence>
<protein>
    <recommendedName>
        <fullName evidence="4">Cleavage and polyadenylation specificity factor subunit 2</fullName>
    </recommendedName>
    <alternativeName>
        <fullName evidence="4">Cleavage and polyadenylation specificity factor 100 kDa subunit</fullName>
    </alternativeName>
</protein>
<evidence type="ECO:0000256" key="6">
    <source>
        <dbReference type="SAM" id="MobiDB-lite"/>
    </source>
</evidence>
<dbReference type="FunFam" id="1.20.58.610:FF:000002">
    <property type="entry name" value="Hsp90 co-chaperone Cdc37, putative"/>
    <property type="match status" value="1"/>
</dbReference>
<dbReference type="GO" id="GO:0006397">
    <property type="term" value="P:mRNA processing"/>
    <property type="evidence" value="ECO:0007669"/>
    <property type="project" value="UniProtKB-KW"/>
</dbReference>
<dbReference type="Pfam" id="PF10996">
    <property type="entry name" value="Beta-Casp"/>
    <property type="match status" value="1"/>
</dbReference>
<dbReference type="STRING" id="183478.A0A364MU12"/>
<dbReference type="Gene3D" id="1.20.58.610">
    <property type="entry name" value="Cdc37, Hsp90 binding domain"/>
    <property type="match status" value="1"/>
</dbReference>
<evidence type="ECO:0000256" key="1">
    <source>
        <dbReference type="ARBA" id="ARBA00004123"/>
    </source>
</evidence>
<evidence type="ECO:0000259" key="10">
    <source>
        <dbReference type="SMART" id="SM01071"/>
    </source>
</evidence>
<feature type="compositionally biased region" description="Basic and acidic residues" evidence="6">
    <location>
        <begin position="599"/>
        <end position="612"/>
    </location>
</feature>
<dbReference type="Proteomes" id="UP000249619">
    <property type="component" value="Unassembled WGS sequence"/>
</dbReference>
<dbReference type="CDD" id="cd16293">
    <property type="entry name" value="CPSF2-like_MBL-fold"/>
    <property type="match status" value="1"/>
</dbReference>
<reference evidence="12" key="1">
    <citation type="submission" date="2018-05" db="EMBL/GenBank/DDBJ databases">
        <title>Draft genome sequence of Stemphylium lycopersici strain CIDEFI 213.</title>
        <authorList>
            <person name="Medina R."/>
            <person name="Franco M.E.E."/>
            <person name="Lucentini C.G."/>
            <person name="Saparrat M.C.N."/>
            <person name="Balatti P.A."/>
        </authorList>
    </citation>
    <scope>NUCLEOTIDE SEQUENCE [LARGE SCALE GENOMIC DNA]</scope>
    <source>
        <strain evidence="12">CIDEFI 213</strain>
    </source>
</reference>
<dbReference type="Pfam" id="PF08564">
    <property type="entry name" value="CDC37_C"/>
    <property type="match status" value="1"/>
</dbReference>
<dbReference type="InterPro" id="IPR036866">
    <property type="entry name" value="RibonucZ/Hydroxyglut_hydro"/>
</dbReference>
<evidence type="ECO:0000259" key="9">
    <source>
        <dbReference type="SMART" id="SM01070"/>
    </source>
</evidence>
<dbReference type="GO" id="GO:0003723">
    <property type="term" value="F:RNA binding"/>
    <property type="evidence" value="ECO:0007669"/>
    <property type="project" value="UniProtKB-KW"/>
</dbReference>
<dbReference type="Pfam" id="PF07521">
    <property type="entry name" value="RMMBL"/>
    <property type="match status" value="1"/>
</dbReference>
<dbReference type="Pfam" id="PF03234">
    <property type="entry name" value="CDC37_N"/>
    <property type="match status" value="1"/>
</dbReference>
<keyword evidence="12" id="KW-1185">Reference proteome</keyword>
<dbReference type="SMART" id="SM01071">
    <property type="entry name" value="CDC37_N"/>
    <property type="match status" value="1"/>
</dbReference>
<feature type="domain" description="Cdc37 C-terminal" evidence="8">
    <location>
        <begin position="1406"/>
        <end position="1507"/>
    </location>
</feature>
<keyword evidence="4" id="KW-0694">RNA-binding</keyword>
<feature type="compositionally biased region" description="Low complexity" evidence="6">
    <location>
        <begin position="1207"/>
        <end position="1216"/>
    </location>
</feature>
<dbReference type="InterPro" id="IPR001279">
    <property type="entry name" value="Metallo-B-lactamas"/>
</dbReference>
<feature type="coiled-coil region" evidence="5">
    <location>
        <begin position="1150"/>
        <end position="1180"/>
    </location>
</feature>
<feature type="domain" description="Beta-Casp" evidence="7">
    <location>
        <begin position="289"/>
        <end position="444"/>
    </location>
</feature>